<reference evidence="1" key="1">
    <citation type="submission" date="2020-11" db="EMBL/GenBank/DDBJ databases">
        <authorList>
            <consortium name="DOE Joint Genome Institute"/>
            <person name="Ahrendt S."/>
            <person name="Riley R."/>
            <person name="Andreopoulos W."/>
            <person name="Labutti K."/>
            <person name="Pangilinan J."/>
            <person name="Ruiz-Duenas F.J."/>
            <person name="Barrasa J.M."/>
            <person name="Sanchez-Garcia M."/>
            <person name="Camarero S."/>
            <person name="Miyauchi S."/>
            <person name="Serrano A."/>
            <person name="Linde D."/>
            <person name="Babiker R."/>
            <person name="Drula E."/>
            <person name="Ayuso-Fernandez I."/>
            <person name="Pacheco R."/>
            <person name="Padilla G."/>
            <person name="Ferreira P."/>
            <person name="Barriuso J."/>
            <person name="Kellner H."/>
            <person name="Castanera R."/>
            <person name="Alfaro M."/>
            <person name="Ramirez L."/>
            <person name="Pisabarro A.G."/>
            <person name="Kuo A."/>
            <person name="Tritt A."/>
            <person name="Lipzen A."/>
            <person name="He G."/>
            <person name="Yan M."/>
            <person name="Ng V."/>
            <person name="Cullen D."/>
            <person name="Martin F."/>
            <person name="Rosso M.-N."/>
            <person name="Henrissat B."/>
            <person name="Hibbett D."/>
            <person name="Martinez A.T."/>
            <person name="Grigoriev I.V."/>
        </authorList>
    </citation>
    <scope>NUCLEOTIDE SEQUENCE</scope>
    <source>
        <strain evidence="1">ATCC 90797</strain>
    </source>
</reference>
<evidence type="ECO:0000313" key="2">
    <source>
        <dbReference type="Proteomes" id="UP000807025"/>
    </source>
</evidence>
<dbReference type="Proteomes" id="UP000807025">
    <property type="component" value="Unassembled WGS sequence"/>
</dbReference>
<sequence>MPSYSTYPFHEDPARTFLGHFDALTRSEAQPPYIIAAPHEYGALFSALSKCCPSLESITLFAAEPPETVPEHAGVSFHHAMPFQLTTVDIVTIARALPKLTTLVLNPAPHIAIASTLAISVLSIFRDLCPNPNLVSLGLYVDAADEHILSPPVNDDENHRVVLTSAEFTSMMSFTIGWSSLSSPIPLALYSSSVLPDNCLLDASLNKQHREAVQRLMPAFKQVRAQGMPAGHLYSCRDHPR</sequence>
<organism evidence="1 2">
    <name type="scientific">Pleurotus eryngii</name>
    <name type="common">Boletus of the steppes</name>
    <dbReference type="NCBI Taxonomy" id="5323"/>
    <lineage>
        <taxon>Eukaryota</taxon>
        <taxon>Fungi</taxon>
        <taxon>Dikarya</taxon>
        <taxon>Basidiomycota</taxon>
        <taxon>Agaricomycotina</taxon>
        <taxon>Agaricomycetes</taxon>
        <taxon>Agaricomycetidae</taxon>
        <taxon>Agaricales</taxon>
        <taxon>Pleurotineae</taxon>
        <taxon>Pleurotaceae</taxon>
        <taxon>Pleurotus</taxon>
    </lineage>
</organism>
<proteinExistence type="predicted"/>
<name>A0A9P5ZV65_PLEER</name>
<protein>
    <submittedName>
        <fullName evidence="1">Uncharacterized protein</fullName>
    </submittedName>
</protein>
<gene>
    <name evidence="1" type="ORF">BDN71DRAFT_1508658</name>
</gene>
<comment type="caution">
    <text evidence="1">The sequence shown here is derived from an EMBL/GenBank/DDBJ whole genome shotgun (WGS) entry which is preliminary data.</text>
</comment>
<dbReference type="EMBL" id="MU154587">
    <property type="protein sequence ID" value="KAF9493290.1"/>
    <property type="molecule type" value="Genomic_DNA"/>
</dbReference>
<keyword evidence="2" id="KW-1185">Reference proteome</keyword>
<accession>A0A9P5ZV65</accession>
<dbReference type="OrthoDB" id="3012517at2759"/>
<evidence type="ECO:0000313" key="1">
    <source>
        <dbReference type="EMBL" id="KAF9493290.1"/>
    </source>
</evidence>
<dbReference type="AlphaFoldDB" id="A0A9P5ZV65"/>